<feature type="compositionally biased region" description="Basic and acidic residues" evidence="1">
    <location>
        <begin position="330"/>
        <end position="355"/>
    </location>
</feature>
<gene>
    <name evidence="2" type="ORF">GUITHDRAFT_103509</name>
</gene>
<feature type="compositionally biased region" description="Polar residues" evidence="1">
    <location>
        <begin position="77"/>
        <end position="89"/>
    </location>
</feature>
<sequence>MKRSPINHDAAGGSEESWIKMAQSFASVGGSTVQTAPAPQHQQAPPAKSADALKFALPIPPPLSQADDAAAEDALHGSNSPAAQESPGQLSVPANSSGPPAPSTPPTAENRVQRSMNSKEDEAMEEASSSPPPPPPPAPVPGPEDAGGPPTGEKTSEEVWSSLVNFASGLWQDLKMPSQGIEGGDELVADSKSSGQVQATYTKDVESYVEEHVVWTEINDKDPGESALVAGVSKGLGGGQIRPMEIVEQSAVMAKPEQEPEQLVGVRSKLGASAPAEQKLESREDKNQTLPEGKDAKKQQESQAKGKKADTDKVEDSSDKNEGVPLALEHVGEQASEHDVKHNGGDDLKSKKDSSQKTTKKKTGCFPSFSLFRKKAKEAVREIEVVEEEPVRGFPYIRILMEFGSQVPRNSLTADETSERVAQVIGAGAGNVMACRHLKSGVVAEILVKKGVCGGMTSLEALQLLEKKVKTGDKTLGNEVFEDLLYNVVTWPAIIDASVRVQEIQVENGQELDTQYARADFFFDMDFQEVYGVEQDIMGDLHDTIVLALSADANKLWVAGLRPTSNLVEMVLERGEAGKLAMSEVVEKLSRVVPDGARKEEQEQEDQTFKECKRVVCWESNSMGFFEKARRSPEDSAKEPVDVGGMSEGLVLSQDKNIQIDEFDEEAQLDEEESPRPPEKKSATDVWDGRRWLKMRDSFILNGRWERRLAEDSKEFFYNDELGLLTTSLPKSRAIYFYEKGKAFYARKEFHYALANFRLSRKEQDQLVAAAKEEPMCFAQAVQARAKCRWLDRYMQNCLSLTTEAEQERQHAILYNKGVTFLCANNPLRAREIFKELEASAGLDYRELRQLLKELDSDKFNRAQKKPV</sequence>
<evidence type="ECO:0000256" key="1">
    <source>
        <dbReference type="SAM" id="MobiDB-lite"/>
    </source>
</evidence>
<feature type="compositionally biased region" description="Pro residues" evidence="1">
    <location>
        <begin position="130"/>
        <end position="142"/>
    </location>
</feature>
<accession>L1JS69</accession>
<reference evidence="3" key="3">
    <citation type="submission" date="2015-06" db="UniProtKB">
        <authorList>
            <consortium name="EnsemblProtists"/>
        </authorList>
    </citation>
    <scope>IDENTIFICATION</scope>
</reference>
<evidence type="ECO:0000313" key="2">
    <source>
        <dbReference type="EMBL" id="EKX50928.1"/>
    </source>
</evidence>
<name>L1JS69_GUITC</name>
<feature type="region of interest" description="Disordered" evidence="1">
    <location>
        <begin position="251"/>
        <end position="361"/>
    </location>
</feature>
<feature type="compositionally biased region" description="Polar residues" evidence="1">
    <location>
        <begin position="24"/>
        <end position="33"/>
    </location>
</feature>
<feature type="compositionally biased region" description="Basic and acidic residues" evidence="1">
    <location>
        <begin position="278"/>
        <end position="300"/>
    </location>
</feature>
<keyword evidence="4" id="KW-1185">Reference proteome</keyword>
<dbReference type="GeneID" id="17307545"/>
<feature type="region of interest" description="Disordered" evidence="1">
    <location>
        <begin position="1"/>
        <end position="161"/>
    </location>
</feature>
<dbReference type="Proteomes" id="UP000011087">
    <property type="component" value="Unassembled WGS sequence"/>
</dbReference>
<feature type="compositionally biased region" description="Low complexity" evidence="1">
    <location>
        <begin position="34"/>
        <end position="47"/>
    </location>
</feature>
<proteinExistence type="predicted"/>
<dbReference type="KEGG" id="gtt:GUITHDRAFT_103509"/>
<evidence type="ECO:0000313" key="3">
    <source>
        <dbReference type="EnsemblProtists" id="EKX50928"/>
    </source>
</evidence>
<protein>
    <submittedName>
        <fullName evidence="2 3">Uncharacterized protein</fullName>
    </submittedName>
</protein>
<dbReference type="EMBL" id="JH992977">
    <property type="protein sequence ID" value="EKX50928.1"/>
    <property type="molecule type" value="Genomic_DNA"/>
</dbReference>
<dbReference type="PaxDb" id="55529-EKX50928"/>
<organism evidence="2">
    <name type="scientific">Guillardia theta (strain CCMP2712)</name>
    <name type="common">Cryptophyte</name>
    <dbReference type="NCBI Taxonomy" id="905079"/>
    <lineage>
        <taxon>Eukaryota</taxon>
        <taxon>Cryptophyceae</taxon>
        <taxon>Pyrenomonadales</taxon>
        <taxon>Geminigeraceae</taxon>
        <taxon>Guillardia</taxon>
    </lineage>
</organism>
<dbReference type="AlphaFoldDB" id="L1JS69"/>
<dbReference type="RefSeq" id="XP_005837908.1">
    <property type="nucleotide sequence ID" value="XM_005837851.1"/>
</dbReference>
<reference evidence="4" key="2">
    <citation type="submission" date="2012-11" db="EMBL/GenBank/DDBJ databases">
        <authorList>
            <person name="Kuo A."/>
            <person name="Curtis B.A."/>
            <person name="Tanifuji G."/>
            <person name="Burki F."/>
            <person name="Gruber A."/>
            <person name="Irimia M."/>
            <person name="Maruyama S."/>
            <person name="Arias M.C."/>
            <person name="Ball S.G."/>
            <person name="Gile G.H."/>
            <person name="Hirakawa Y."/>
            <person name="Hopkins J.F."/>
            <person name="Rensing S.A."/>
            <person name="Schmutz J."/>
            <person name="Symeonidi A."/>
            <person name="Elias M."/>
            <person name="Eveleigh R.J."/>
            <person name="Herman E.K."/>
            <person name="Klute M.J."/>
            <person name="Nakayama T."/>
            <person name="Obornik M."/>
            <person name="Reyes-Prieto A."/>
            <person name="Armbrust E.V."/>
            <person name="Aves S.J."/>
            <person name="Beiko R.G."/>
            <person name="Coutinho P."/>
            <person name="Dacks J.B."/>
            <person name="Durnford D.G."/>
            <person name="Fast N.M."/>
            <person name="Green B.R."/>
            <person name="Grisdale C."/>
            <person name="Hempe F."/>
            <person name="Henrissat B."/>
            <person name="Hoppner M.P."/>
            <person name="Ishida K.-I."/>
            <person name="Kim E."/>
            <person name="Koreny L."/>
            <person name="Kroth P.G."/>
            <person name="Liu Y."/>
            <person name="Malik S.-B."/>
            <person name="Maier U.G."/>
            <person name="McRose D."/>
            <person name="Mock T."/>
            <person name="Neilson J.A."/>
            <person name="Onodera N.T."/>
            <person name="Poole A.M."/>
            <person name="Pritham E.J."/>
            <person name="Richards T.A."/>
            <person name="Rocap G."/>
            <person name="Roy S.W."/>
            <person name="Sarai C."/>
            <person name="Schaack S."/>
            <person name="Shirato S."/>
            <person name="Slamovits C.H."/>
            <person name="Spencer D.F."/>
            <person name="Suzuki S."/>
            <person name="Worden A.Z."/>
            <person name="Zauner S."/>
            <person name="Barry K."/>
            <person name="Bell C."/>
            <person name="Bharti A.K."/>
            <person name="Crow J.A."/>
            <person name="Grimwood J."/>
            <person name="Kramer R."/>
            <person name="Lindquist E."/>
            <person name="Lucas S."/>
            <person name="Salamov A."/>
            <person name="McFadden G.I."/>
            <person name="Lane C.E."/>
            <person name="Keeling P.J."/>
            <person name="Gray M.W."/>
            <person name="Grigoriev I.V."/>
            <person name="Archibald J.M."/>
        </authorList>
    </citation>
    <scope>NUCLEOTIDE SEQUENCE</scope>
    <source>
        <strain evidence="4">CCMP2712</strain>
    </source>
</reference>
<dbReference type="EnsemblProtists" id="EKX50928">
    <property type="protein sequence ID" value="EKX50928"/>
    <property type="gene ID" value="GUITHDRAFT_103509"/>
</dbReference>
<evidence type="ECO:0000313" key="4">
    <source>
        <dbReference type="Proteomes" id="UP000011087"/>
    </source>
</evidence>
<feature type="compositionally biased region" description="Basic and acidic residues" evidence="1">
    <location>
        <begin position="307"/>
        <end position="322"/>
    </location>
</feature>
<dbReference type="HOGENOM" id="CLU_330521_0_0_1"/>
<reference evidence="2 4" key="1">
    <citation type="journal article" date="2012" name="Nature">
        <title>Algal genomes reveal evolutionary mosaicism and the fate of nucleomorphs.</title>
        <authorList>
            <consortium name="DOE Joint Genome Institute"/>
            <person name="Curtis B.A."/>
            <person name="Tanifuji G."/>
            <person name="Burki F."/>
            <person name="Gruber A."/>
            <person name="Irimia M."/>
            <person name="Maruyama S."/>
            <person name="Arias M.C."/>
            <person name="Ball S.G."/>
            <person name="Gile G.H."/>
            <person name="Hirakawa Y."/>
            <person name="Hopkins J.F."/>
            <person name="Kuo A."/>
            <person name="Rensing S.A."/>
            <person name="Schmutz J."/>
            <person name="Symeonidi A."/>
            <person name="Elias M."/>
            <person name="Eveleigh R.J."/>
            <person name="Herman E.K."/>
            <person name="Klute M.J."/>
            <person name="Nakayama T."/>
            <person name="Obornik M."/>
            <person name="Reyes-Prieto A."/>
            <person name="Armbrust E.V."/>
            <person name="Aves S.J."/>
            <person name="Beiko R.G."/>
            <person name="Coutinho P."/>
            <person name="Dacks J.B."/>
            <person name="Durnford D.G."/>
            <person name="Fast N.M."/>
            <person name="Green B.R."/>
            <person name="Grisdale C.J."/>
            <person name="Hempel F."/>
            <person name="Henrissat B."/>
            <person name="Hoppner M.P."/>
            <person name="Ishida K."/>
            <person name="Kim E."/>
            <person name="Koreny L."/>
            <person name="Kroth P.G."/>
            <person name="Liu Y."/>
            <person name="Malik S.B."/>
            <person name="Maier U.G."/>
            <person name="McRose D."/>
            <person name="Mock T."/>
            <person name="Neilson J.A."/>
            <person name="Onodera N.T."/>
            <person name="Poole A.M."/>
            <person name="Pritham E.J."/>
            <person name="Richards T.A."/>
            <person name="Rocap G."/>
            <person name="Roy S.W."/>
            <person name="Sarai C."/>
            <person name="Schaack S."/>
            <person name="Shirato S."/>
            <person name="Slamovits C.H."/>
            <person name="Spencer D.F."/>
            <person name="Suzuki S."/>
            <person name="Worden A.Z."/>
            <person name="Zauner S."/>
            <person name="Barry K."/>
            <person name="Bell C."/>
            <person name="Bharti A.K."/>
            <person name="Crow J.A."/>
            <person name="Grimwood J."/>
            <person name="Kramer R."/>
            <person name="Lindquist E."/>
            <person name="Lucas S."/>
            <person name="Salamov A."/>
            <person name="McFadden G.I."/>
            <person name="Lane C.E."/>
            <person name="Keeling P.J."/>
            <person name="Gray M.W."/>
            <person name="Grigoriev I.V."/>
            <person name="Archibald J.M."/>
        </authorList>
    </citation>
    <scope>NUCLEOTIDE SEQUENCE</scope>
    <source>
        <strain evidence="2 4">CCMP2712</strain>
    </source>
</reference>